<protein>
    <recommendedName>
        <fullName evidence="9">G-protein coupled receptors family 1 profile domain-containing protein</fullName>
    </recommendedName>
</protein>
<evidence type="ECO:0000256" key="2">
    <source>
        <dbReference type="ARBA" id="ARBA00022692"/>
    </source>
</evidence>
<dbReference type="PANTHER" id="PTHR24243:SF233">
    <property type="entry name" value="THYROTROPIN-RELEASING HORMONE RECEPTOR"/>
    <property type="match status" value="1"/>
</dbReference>
<dbReference type="Pfam" id="PF00001">
    <property type="entry name" value="7tm_1"/>
    <property type="match status" value="1"/>
</dbReference>
<evidence type="ECO:0000256" key="8">
    <source>
        <dbReference type="SAM" id="Phobius"/>
    </source>
</evidence>
<accession>A0A814ZRH4</accession>
<reference evidence="10" key="1">
    <citation type="submission" date="2021-02" db="EMBL/GenBank/DDBJ databases">
        <authorList>
            <person name="Nowell W R."/>
        </authorList>
    </citation>
    <scope>NUCLEOTIDE SEQUENCE</scope>
</reference>
<keyword evidence="7" id="KW-0807">Transducer</keyword>
<keyword evidence="6" id="KW-0675">Receptor</keyword>
<keyword evidence="4" id="KW-0297">G-protein coupled receptor</keyword>
<keyword evidence="5 8" id="KW-0472">Membrane</keyword>
<feature type="transmembrane region" description="Helical" evidence="8">
    <location>
        <begin position="138"/>
        <end position="159"/>
    </location>
</feature>
<feature type="transmembrane region" description="Helical" evidence="8">
    <location>
        <begin position="233"/>
        <end position="254"/>
    </location>
</feature>
<evidence type="ECO:0000313" key="10">
    <source>
        <dbReference type="EMBL" id="CAF1247152.1"/>
    </source>
</evidence>
<evidence type="ECO:0000256" key="1">
    <source>
        <dbReference type="ARBA" id="ARBA00004141"/>
    </source>
</evidence>
<feature type="transmembrane region" description="Helical" evidence="8">
    <location>
        <begin position="274"/>
        <end position="293"/>
    </location>
</feature>
<dbReference type="EMBL" id="CAJNOE010000502">
    <property type="protein sequence ID" value="CAF1247152.1"/>
    <property type="molecule type" value="Genomic_DNA"/>
</dbReference>
<keyword evidence="2 8" id="KW-0812">Transmembrane</keyword>
<evidence type="ECO:0000256" key="7">
    <source>
        <dbReference type="ARBA" id="ARBA00023224"/>
    </source>
</evidence>
<organism evidence="10 11">
    <name type="scientific">Adineta steineri</name>
    <dbReference type="NCBI Taxonomy" id="433720"/>
    <lineage>
        <taxon>Eukaryota</taxon>
        <taxon>Metazoa</taxon>
        <taxon>Spiralia</taxon>
        <taxon>Gnathifera</taxon>
        <taxon>Rotifera</taxon>
        <taxon>Eurotatoria</taxon>
        <taxon>Bdelloidea</taxon>
        <taxon>Adinetida</taxon>
        <taxon>Adinetidae</taxon>
        <taxon>Adineta</taxon>
    </lineage>
</organism>
<evidence type="ECO:0000259" key="9">
    <source>
        <dbReference type="PROSITE" id="PS50262"/>
    </source>
</evidence>
<evidence type="ECO:0000256" key="5">
    <source>
        <dbReference type="ARBA" id="ARBA00023136"/>
    </source>
</evidence>
<evidence type="ECO:0000256" key="3">
    <source>
        <dbReference type="ARBA" id="ARBA00022989"/>
    </source>
</evidence>
<dbReference type="InterPro" id="IPR000276">
    <property type="entry name" value="GPCR_Rhodpsn"/>
</dbReference>
<dbReference type="PROSITE" id="PS50262">
    <property type="entry name" value="G_PROTEIN_RECEP_F1_2"/>
    <property type="match status" value="1"/>
</dbReference>
<dbReference type="GO" id="GO:0005886">
    <property type="term" value="C:plasma membrane"/>
    <property type="evidence" value="ECO:0007669"/>
    <property type="project" value="TreeGrafter"/>
</dbReference>
<feature type="transmembrane region" description="Helical" evidence="8">
    <location>
        <begin position="96"/>
        <end position="118"/>
    </location>
</feature>
<feature type="transmembrane region" description="Helical" evidence="8">
    <location>
        <begin position="174"/>
        <end position="201"/>
    </location>
</feature>
<dbReference type="SUPFAM" id="SSF81321">
    <property type="entry name" value="Family A G protein-coupled receptor-like"/>
    <property type="match status" value="1"/>
</dbReference>
<comment type="subcellular location">
    <subcellularLocation>
        <location evidence="1">Membrane</location>
        <topology evidence="1">Multi-pass membrane protein</topology>
    </subcellularLocation>
</comment>
<feature type="domain" description="G-protein coupled receptors family 1 profile" evidence="9">
    <location>
        <begin position="34"/>
        <end position="291"/>
    </location>
</feature>
<feature type="transmembrane region" description="Helical" evidence="8">
    <location>
        <begin position="55"/>
        <end position="76"/>
    </location>
</feature>
<proteinExistence type="predicted"/>
<gene>
    <name evidence="10" type="ORF">IZO911_LOCUS31136</name>
</gene>
<dbReference type="Proteomes" id="UP000663860">
    <property type="component" value="Unassembled WGS sequence"/>
</dbReference>
<evidence type="ECO:0000313" key="11">
    <source>
        <dbReference type="Proteomes" id="UP000663860"/>
    </source>
</evidence>
<evidence type="ECO:0000256" key="4">
    <source>
        <dbReference type="ARBA" id="ARBA00023040"/>
    </source>
</evidence>
<dbReference type="GO" id="GO:0004930">
    <property type="term" value="F:G protein-coupled receptor activity"/>
    <property type="evidence" value="ECO:0007669"/>
    <property type="project" value="UniProtKB-KW"/>
</dbReference>
<keyword evidence="3 8" id="KW-1133">Transmembrane helix</keyword>
<feature type="transmembrane region" description="Helical" evidence="8">
    <location>
        <begin position="21"/>
        <end position="43"/>
    </location>
</feature>
<name>A0A814ZRH4_9BILA</name>
<dbReference type="AlphaFoldDB" id="A0A814ZRH4"/>
<dbReference type="Gene3D" id="1.20.1070.10">
    <property type="entry name" value="Rhodopsin 7-helix transmembrane proteins"/>
    <property type="match status" value="1"/>
</dbReference>
<sequence length="311" mass="36440">MNTTSPSTQYNLQAEINKISIYVYPITIILTITTNILNICVLCRRKLRLSSSTQYFLAFALSSILYTCEIPVIMFIRIRFGYIVTSSSVGCRLQTFIINIMPLFISIMLVFASIDRFFTSSSLLRMRNLNQVHIARRIIIITIILTVIYISPILLIYYFNSNMNQCISYSSTIAIIYLSSRIIFSYIIIPLAMGIFGFLIIRNIRNQIHRINPFARNPERQNRRRYRRIENQLARMLILQVSAYLIFSIPAGVGYTLVTFIPSMNTIFVNQLRIIFSLWQQNIYFLTLFIYIVSSKTYRQEFLHMLKLNHF</sequence>
<dbReference type="InterPro" id="IPR017452">
    <property type="entry name" value="GPCR_Rhodpsn_7TM"/>
</dbReference>
<comment type="caution">
    <text evidence="10">The sequence shown here is derived from an EMBL/GenBank/DDBJ whole genome shotgun (WGS) entry which is preliminary data.</text>
</comment>
<dbReference type="PANTHER" id="PTHR24243">
    <property type="entry name" value="G-PROTEIN COUPLED RECEPTOR"/>
    <property type="match status" value="1"/>
</dbReference>
<evidence type="ECO:0000256" key="6">
    <source>
        <dbReference type="ARBA" id="ARBA00023170"/>
    </source>
</evidence>